<name>A0A919MJ57_9ACTN</name>
<comment type="caution">
    <text evidence="1">The sequence shown here is derived from an EMBL/GenBank/DDBJ whole genome shotgun (WGS) entry which is preliminary data.</text>
</comment>
<gene>
    <name evidence="1" type="ORF">Afe05nite_85840</name>
</gene>
<dbReference type="EMBL" id="BOMM01000098">
    <property type="protein sequence ID" value="GIE16744.1"/>
    <property type="molecule type" value="Genomic_DNA"/>
</dbReference>
<dbReference type="Proteomes" id="UP000598174">
    <property type="component" value="Unassembled WGS sequence"/>
</dbReference>
<sequence length="56" mass="6488">MQTEDQQQFRISAIVTSGPDLSIQCLRCHRWALHVDRPLTLAELTRHAEVHLEEAH</sequence>
<evidence type="ECO:0000313" key="2">
    <source>
        <dbReference type="Proteomes" id="UP000598174"/>
    </source>
</evidence>
<protein>
    <submittedName>
        <fullName evidence="1">Uncharacterized protein</fullName>
    </submittedName>
</protein>
<reference evidence="1" key="1">
    <citation type="submission" date="2021-01" db="EMBL/GenBank/DDBJ databases">
        <title>Whole genome shotgun sequence of Actinoplanes ferrugineus NBRC 15555.</title>
        <authorList>
            <person name="Komaki H."/>
            <person name="Tamura T."/>
        </authorList>
    </citation>
    <scope>NUCLEOTIDE SEQUENCE</scope>
    <source>
        <strain evidence="1">NBRC 15555</strain>
    </source>
</reference>
<keyword evidence="2" id="KW-1185">Reference proteome</keyword>
<organism evidence="1 2">
    <name type="scientific">Paractinoplanes ferrugineus</name>
    <dbReference type="NCBI Taxonomy" id="113564"/>
    <lineage>
        <taxon>Bacteria</taxon>
        <taxon>Bacillati</taxon>
        <taxon>Actinomycetota</taxon>
        <taxon>Actinomycetes</taxon>
        <taxon>Micromonosporales</taxon>
        <taxon>Micromonosporaceae</taxon>
        <taxon>Paractinoplanes</taxon>
    </lineage>
</organism>
<proteinExistence type="predicted"/>
<accession>A0A919MJ57</accession>
<dbReference type="RefSeq" id="WP_203823065.1">
    <property type="nucleotide sequence ID" value="NZ_BAAABP010000067.1"/>
</dbReference>
<dbReference type="AlphaFoldDB" id="A0A919MJ57"/>
<evidence type="ECO:0000313" key="1">
    <source>
        <dbReference type="EMBL" id="GIE16744.1"/>
    </source>
</evidence>